<feature type="signal peptide" evidence="1">
    <location>
        <begin position="1"/>
        <end position="22"/>
    </location>
</feature>
<dbReference type="Proteomes" id="UP000664385">
    <property type="component" value="Unassembled WGS sequence"/>
</dbReference>
<keyword evidence="1" id="KW-0732">Signal</keyword>
<dbReference type="SUPFAM" id="SSF50998">
    <property type="entry name" value="Quinoprotein alcohol dehydrogenase-like"/>
    <property type="match status" value="1"/>
</dbReference>
<comment type="caution">
    <text evidence="2">The sequence shown here is derived from an EMBL/GenBank/DDBJ whole genome shotgun (WGS) entry which is preliminary data.</text>
</comment>
<dbReference type="PROSITE" id="PS51257">
    <property type="entry name" value="PROKAR_LIPOPROTEIN"/>
    <property type="match status" value="1"/>
</dbReference>
<organism evidence="2 3">
    <name type="scientific">Microbacterium esteraromaticum</name>
    <dbReference type="NCBI Taxonomy" id="57043"/>
    <lineage>
        <taxon>Bacteria</taxon>
        <taxon>Bacillati</taxon>
        <taxon>Actinomycetota</taxon>
        <taxon>Actinomycetes</taxon>
        <taxon>Micrococcales</taxon>
        <taxon>Microbacteriaceae</taxon>
        <taxon>Microbacterium</taxon>
    </lineage>
</organism>
<dbReference type="EMBL" id="JAEMWU010000003">
    <property type="protein sequence ID" value="MBN8206879.1"/>
    <property type="molecule type" value="Genomic_DNA"/>
</dbReference>
<gene>
    <name evidence="2" type="ORF">JF543_13050</name>
</gene>
<sequence length="383" mass="39725">MRRPLSIALTAGALIVAATACAAPLGPSRLESAPRPVGTAAPELPGAPLVLPPPFEGMRVIDPGWDAPPQAEDGIYLALRAEQDRIVFSAVSDRGTVLWTAERPMLCSAFVVSGGADRPLAILMDVDATEDGFAGSSISAYDLRTGEEAWGPVAVPGPHIGPGLVFAAPPPEAMGRSGPRVAIDPATGATLADESDESVRILGERGGIVLLGDRTRVIARTADDRELWAIPREQLGLPEGLQPASAALVIDGDTALLGAHERGPDDGAVLVDLETGTVLSRTARATVVDESMGVRIVLEHGLRAIAPTGEQLWARAADEGAALVSAGHGAVHVRTDEGIRVLDTMSGRRRALLDADAVIPRQISLSGSGVVGDHDRPLLIIAR</sequence>
<protein>
    <recommendedName>
        <fullName evidence="4">PQQ-binding-like beta-propeller repeat protein</fullName>
    </recommendedName>
</protein>
<dbReference type="InterPro" id="IPR011047">
    <property type="entry name" value="Quinoprotein_ADH-like_sf"/>
</dbReference>
<dbReference type="InterPro" id="IPR015943">
    <property type="entry name" value="WD40/YVTN_repeat-like_dom_sf"/>
</dbReference>
<evidence type="ECO:0000313" key="2">
    <source>
        <dbReference type="EMBL" id="MBN8206879.1"/>
    </source>
</evidence>
<name>A0A939DXK0_9MICO</name>
<dbReference type="RefSeq" id="WP_206824689.1">
    <property type="nucleotide sequence ID" value="NZ_JAEMWU010000003.1"/>
</dbReference>
<accession>A0A939DXK0</accession>
<dbReference type="Gene3D" id="2.130.10.10">
    <property type="entry name" value="YVTN repeat-like/Quinoprotein amine dehydrogenase"/>
    <property type="match status" value="1"/>
</dbReference>
<evidence type="ECO:0000313" key="3">
    <source>
        <dbReference type="Proteomes" id="UP000664385"/>
    </source>
</evidence>
<evidence type="ECO:0008006" key="4">
    <source>
        <dbReference type="Google" id="ProtNLM"/>
    </source>
</evidence>
<proteinExistence type="predicted"/>
<evidence type="ECO:0000256" key="1">
    <source>
        <dbReference type="SAM" id="SignalP"/>
    </source>
</evidence>
<dbReference type="AlphaFoldDB" id="A0A939DXK0"/>
<reference evidence="2" key="1">
    <citation type="submission" date="2020-12" db="EMBL/GenBank/DDBJ databases">
        <title>PHA producing bacteria isolated from mangrove.</title>
        <authorList>
            <person name="Zheng W."/>
            <person name="Yu S."/>
            <person name="Huang Y."/>
        </authorList>
    </citation>
    <scope>NUCLEOTIDE SEQUENCE</scope>
    <source>
        <strain evidence="2">GN8-5</strain>
    </source>
</reference>
<feature type="chain" id="PRO_5037922548" description="PQQ-binding-like beta-propeller repeat protein" evidence="1">
    <location>
        <begin position="23"/>
        <end position="383"/>
    </location>
</feature>